<feature type="compositionally biased region" description="Pro residues" evidence="1">
    <location>
        <begin position="110"/>
        <end position="120"/>
    </location>
</feature>
<dbReference type="Gene3D" id="3.30.460.10">
    <property type="entry name" value="Beta Polymerase, domain 2"/>
    <property type="match status" value="1"/>
</dbReference>
<protein>
    <submittedName>
        <fullName evidence="2">Uncharacterized protein</fullName>
    </submittedName>
</protein>
<dbReference type="EMBL" id="JH711574">
    <property type="protein sequence ID" value="EIW85000.1"/>
    <property type="molecule type" value="Genomic_DNA"/>
</dbReference>
<gene>
    <name evidence="2" type="ORF">CONPUDRAFT_149864</name>
</gene>
<dbReference type="GeneID" id="19202639"/>
<organism evidence="2 3">
    <name type="scientific">Coniophora puteana (strain RWD-64-598)</name>
    <name type="common">Brown rot fungus</name>
    <dbReference type="NCBI Taxonomy" id="741705"/>
    <lineage>
        <taxon>Eukaryota</taxon>
        <taxon>Fungi</taxon>
        <taxon>Dikarya</taxon>
        <taxon>Basidiomycota</taxon>
        <taxon>Agaricomycotina</taxon>
        <taxon>Agaricomycetes</taxon>
        <taxon>Agaricomycetidae</taxon>
        <taxon>Boletales</taxon>
        <taxon>Coniophorineae</taxon>
        <taxon>Coniophoraceae</taxon>
        <taxon>Coniophora</taxon>
    </lineage>
</organism>
<comment type="caution">
    <text evidence="2">The sequence shown here is derived from an EMBL/GenBank/DDBJ whole genome shotgun (WGS) entry which is preliminary data.</text>
</comment>
<dbReference type="OrthoDB" id="21330at2759"/>
<dbReference type="KEGG" id="cput:CONPUDRAFT_149864"/>
<name>A0A5M3N0Q9_CONPW</name>
<feature type="region of interest" description="Disordered" evidence="1">
    <location>
        <begin position="1"/>
        <end position="76"/>
    </location>
</feature>
<dbReference type="AlphaFoldDB" id="A0A5M3N0Q9"/>
<reference evidence="3" key="1">
    <citation type="journal article" date="2012" name="Science">
        <title>The Paleozoic origin of enzymatic lignin decomposition reconstructed from 31 fungal genomes.</title>
        <authorList>
            <person name="Floudas D."/>
            <person name="Binder M."/>
            <person name="Riley R."/>
            <person name="Barry K."/>
            <person name="Blanchette R.A."/>
            <person name="Henrissat B."/>
            <person name="Martinez A.T."/>
            <person name="Otillar R."/>
            <person name="Spatafora J.W."/>
            <person name="Yadav J.S."/>
            <person name="Aerts A."/>
            <person name="Benoit I."/>
            <person name="Boyd A."/>
            <person name="Carlson A."/>
            <person name="Copeland A."/>
            <person name="Coutinho P.M."/>
            <person name="de Vries R.P."/>
            <person name="Ferreira P."/>
            <person name="Findley K."/>
            <person name="Foster B."/>
            <person name="Gaskell J."/>
            <person name="Glotzer D."/>
            <person name="Gorecki P."/>
            <person name="Heitman J."/>
            <person name="Hesse C."/>
            <person name="Hori C."/>
            <person name="Igarashi K."/>
            <person name="Jurgens J.A."/>
            <person name="Kallen N."/>
            <person name="Kersten P."/>
            <person name="Kohler A."/>
            <person name="Kuees U."/>
            <person name="Kumar T.K.A."/>
            <person name="Kuo A."/>
            <person name="LaButti K."/>
            <person name="Larrondo L.F."/>
            <person name="Lindquist E."/>
            <person name="Ling A."/>
            <person name="Lombard V."/>
            <person name="Lucas S."/>
            <person name="Lundell T."/>
            <person name="Martin R."/>
            <person name="McLaughlin D.J."/>
            <person name="Morgenstern I."/>
            <person name="Morin E."/>
            <person name="Murat C."/>
            <person name="Nagy L.G."/>
            <person name="Nolan M."/>
            <person name="Ohm R.A."/>
            <person name="Patyshakuliyeva A."/>
            <person name="Rokas A."/>
            <person name="Ruiz-Duenas F.J."/>
            <person name="Sabat G."/>
            <person name="Salamov A."/>
            <person name="Samejima M."/>
            <person name="Schmutz J."/>
            <person name="Slot J.C."/>
            <person name="St John F."/>
            <person name="Stenlid J."/>
            <person name="Sun H."/>
            <person name="Sun S."/>
            <person name="Syed K."/>
            <person name="Tsang A."/>
            <person name="Wiebenga A."/>
            <person name="Young D."/>
            <person name="Pisabarro A."/>
            <person name="Eastwood D.C."/>
            <person name="Martin F."/>
            <person name="Cullen D."/>
            <person name="Grigoriev I.V."/>
            <person name="Hibbett D.S."/>
        </authorList>
    </citation>
    <scope>NUCLEOTIDE SEQUENCE [LARGE SCALE GENOMIC DNA]</scope>
    <source>
        <strain evidence="3">RWD-64-598 SS2</strain>
    </source>
</reference>
<dbReference type="OMA" id="WFVDPSE"/>
<sequence length="224" mass="24254">MFRPSSASSVASALRTASRAPQTRLAANLVFRGQPRPSRRAPLSTTSAESSPTPWFIDPSPPKPRQPTPHAAQSAADLPADLPHPLRELHAALSVSPHLEPGTLFVGRPTPIPFGPPLPLTEPQGRRRRGGTYSGEGLPDDGAGIWSWMVMAEVRHGTEGRGAIEAVVRTVRKTLLGLTPPVPLPPKSKRRMNNGWAMIDAGNFIVHVVGKDTKAKYFSHNQEW</sequence>
<dbReference type="Proteomes" id="UP000053558">
    <property type="component" value="Unassembled WGS sequence"/>
</dbReference>
<keyword evidence="3" id="KW-1185">Reference proteome</keyword>
<feature type="compositionally biased region" description="Polar residues" evidence="1">
    <location>
        <begin position="1"/>
        <end position="11"/>
    </location>
</feature>
<evidence type="ECO:0000256" key="1">
    <source>
        <dbReference type="SAM" id="MobiDB-lite"/>
    </source>
</evidence>
<evidence type="ECO:0000313" key="3">
    <source>
        <dbReference type="Proteomes" id="UP000053558"/>
    </source>
</evidence>
<dbReference type="RefSeq" id="XP_007764639.1">
    <property type="nucleotide sequence ID" value="XM_007766449.1"/>
</dbReference>
<feature type="compositionally biased region" description="Polar residues" evidence="1">
    <location>
        <begin position="43"/>
        <end position="53"/>
    </location>
</feature>
<dbReference type="InterPro" id="IPR043519">
    <property type="entry name" value="NT_sf"/>
</dbReference>
<accession>A0A5M3N0Q9</accession>
<proteinExistence type="predicted"/>
<evidence type="ECO:0000313" key="2">
    <source>
        <dbReference type="EMBL" id="EIW85000.1"/>
    </source>
</evidence>
<feature type="region of interest" description="Disordered" evidence="1">
    <location>
        <begin position="108"/>
        <end position="137"/>
    </location>
</feature>